<organism evidence="10 11">
    <name type="scientific">Clostridium collagenovorans DSM 3089</name>
    <dbReference type="NCBI Taxonomy" id="1121306"/>
    <lineage>
        <taxon>Bacteria</taxon>
        <taxon>Bacillati</taxon>
        <taxon>Bacillota</taxon>
        <taxon>Clostridia</taxon>
        <taxon>Eubacteriales</taxon>
        <taxon>Clostridiaceae</taxon>
        <taxon>Clostridium</taxon>
    </lineage>
</organism>
<comment type="subcellular location">
    <subcellularLocation>
        <location evidence="1">Cell membrane</location>
        <topology evidence="1">Single-pass membrane protein</topology>
    </subcellularLocation>
</comment>
<reference evidence="10 11" key="1">
    <citation type="submission" date="2016-11" db="EMBL/GenBank/DDBJ databases">
        <authorList>
            <person name="Jaros S."/>
            <person name="Januszkiewicz K."/>
            <person name="Wedrychowicz H."/>
        </authorList>
    </citation>
    <scope>NUCLEOTIDE SEQUENCE [LARGE SCALE GENOMIC DNA]</scope>
    <source>
        <strain evidence="10 11">DSM 3089</strain>
    </source>
</reference>
<comment type="similarity">
    <text evidence="2">Belongs to the MotB family.</text>
</comment>
<evidence type="ECO:0000256" key="8">
    <source>
        <dbReference type="SAM" id="Phobius"/>
    </source>
</evidence>
<evidence type="ECO:0000256" key="7">
    <source>
        <dbReference type="PROSITE-ProRule" id="PRU00473"/>
    </source>
</evidence>
<sequence length="234" mass="26094">MSRKRKSKDEGLSSSWMDTYADTITLLLTFFILLYTFSIVDNEKLKLVGAALRGQVEGVPMTNEKLEDIPEDLTPGIGAKNPYDLLVEKVTDLLEKNNLSDDVKIREEDAGVILQLGDSILFDTGQAELKTGSYKILDVIGTLIPQIDNEIMVQGHTDNRPINSSKYPSNWELSSARALAVVKYFINEKGLSANRFSGTGYGEYRPLVQNTSDENMGINRRVDILIVQQKETGE</sequence>
<evidence type="ECO:0000256" key="4">
    <source>
        <dbReference type="ARBA" id="ARBA00022692"/>
    </source>
</evidence>
<dbReference type="STRING" id="1121306.SAMN02745196_01796"/>
<dbReference type="InterPro" id="IPR006665">
    <property type="entry name" value="OmpA-like"/>
</dbReference>
<name>A0A1M5WQ70_9CLOT</name>
<dbReference type="PROSITE" id="PS51123">
    <property type="entry name" value="OMPA_2"/>
    <property type="match status" value="1"/>
</dbReference>
<dbReference type="InterPro" id="IPR025713">
    <property type="entry name" value="MotB-like_N_dom"/>
</dbReference>
<dbReference type="Pfam" id="PF00691">
    <property type="entry name" value="OmpA"/>
    <property type="match status" value="1"/>
</dbReference>
<evidence type="ECO:0000313" key="10">
    <source>
        <dbReference type="EMBL" id="SHH89755.1"/>
    </source>
</evidence>
<keyword evidence="5 8" id="KW-1133">Transmembrane helix</keyword>
<evidence type="ECO:0000256" key="6">
    <source>
        <dbReference type="ARBA" id="ARBA00023136"/>
    </source>
</evidence>
<dbReference type="InterPro" id="IPR050330">
    <property type="entry name" value="Bact_OuterMem_StrucFunc"/>
</dbReference>
<feature type="transmembrane region" description="Helical" evidence="8">
    <location>
        <begin position="20"/>
        <end position="40"/>
    </location>
</feature>
<evidence type="ECO:0000259" key="9">
    <source>
        <dbReference type="PROSITE" id="PS51123"/>
    </source>
</evidence>
<dbReference type="AlphaFoldDB" id="A0A1M5WQ70"/>
<protein>
    <submittedName>
        <fullName evidence="10">Chemotaxis protein MotB</fullName>
    </submittedName>
</protein>
<keyword evidence="3" id="KW-1003">Cell membrane</keyword>
<dbReference type="EMBL" id="FQXP01000006">
    <property type="protein sequence ID" value="SHH89755.1"/>
    <property type="molecule type" value="Genomic_DNA"/>
</dbReference>
<dbReference type="Proteomes" id="UP000184526">
    <property type="component" value="Unassembled WGS sequence"/>
</dbReference>
<keyword evidence="4 8" id="KW-0812">Transmembrane</keyword>
<feature type="domain" description="OmpA-like" evidence="9">
    <location>
        <begin position="109"/>
        <end position="230"/>
    </location>
</feature>
<evidence type="ECO:0000256" key="2">
    <source>
        <dbReference type="ARBA" id="ARBA00008914"/>
    </source>
</evidence>
<dbReference type="SUPFAM" id="SSF103088">
    <property type="entry name" value="OmpA-like"/>
    <property type="match status" value="1"/>
</dbReference>
<evidence type="ECO:0000256" key="5">
    <source>
        <dbReference type="ARBA" id="ARBA00022989"/>
    </source>
</evidence>
<dbReference type="PANTHER" id="PTHR30329:SF21">
    <property type="entry name" value="LIPOPROTEIN YIAD-RELATED"/>
    <property type="match status" value="1"/>
</dbReference>
<dbReference type="GO" id="GO:0005886">
    <property type="term" value="C:plasma membrane"/>
    <property type="evidence" value="ECO:0007669"/>
    <property type="project" value="UniProtKB-SubCell"/>
</dbReference>
<dbReference type="InterPro" id="IPR036737">
    <property type="entry name" value="OmpA-like_sf"/>
</dbReference>
<dbReference type="OrthoDB" id="9815217at2"/>
<evidence type="ECO:0000256" key="3">
    <source>
        <dbReference type="ARBA" id="ARBA00022475"/>
    </source>
</evidence>
<evidence type="ECO:0000256" key="1">
    <source>
        <dbReference type="ARBA" id="ARBA00004162"/>
    </source>
</evidence>
<dbReference type="CDD" id="cd07185">
    <property type="entry name" value="OmpA_C-like"/>
    <property type="match status" value="1"/>
</dbReference>
<gene>
    <name evidence="10" type="ORF">SAMN02745196_01796</name>
</gene>
<proteinExistence type="inferred from homology"/>
<dbReference type="Gene3D" id="3.30.1330.60">
    <property type="entry name" value="OmpA-like domain"/>
    <property type="match status" value="1"/>
</dbReference>
<keyword evidence="6 7" id="KW-0472">Membrane</keyword>
<dbReference type="Pfam" id="PF13677">
    <property type="entry name" value="MotB_plug"/>
    <property type="match status" value="1"/>
</dbReference>
<accession>A0A1M5WQ70</accession>
<dbReference type="RefSeq" id="WP_072831688.1">
    <property type="nucleotide sequence ID" value="NZ_FQXP01000006.1"/>
</dbReference>
<dbReference type="PANTHER" id="PTHR30329">
    <property type="entry name" value="STATOR ELEMENT OF FLAGELLAR MOTOR COMPLEX"/>
    <property type="match status" value="1"/>
</dbReference>
<evidence type="ECO:0000313" key="11">
    <source>
        <dbReference type="Proteomes" id="UP000184526"/>
    </source>
</evidence>
<keyword evidence="11" id="KW-1185">Reference proteome</keyword>